<evidence type="ECO:0000256" key="7">
    <source>
        <dbReference type="ARBA" id="ARBA00022755"/>
    </source>
</evidence>
<dbReference type="EC" id="6.3.5.2" evidence="3"/>
<reference evidence="14" key="1">
    <citation type="journal article" date="2010" name="Nature">
        <title>The Amphimedon queenslandica genome and the evolution of animal complexity.</title>
        <authorList>
            <person name="Srivastava M."/>
            <person name="Simakov O."/>
            <person name="Chapman J."/>
            <person name="Fahey B."/>
            <person name="Gauthier M.E."/>
            <person name="Mitros T."/>
            <person name="Richards G.S."/>
            <person name="Conaco C."/>
            <person name="Dacre M."/>
            <person name="Hellsten U."/>
            <person name="Larroux C."/>
            <person name="Putnam N.H."/>
            <person name="Stanke M."/>
            <person name="Adamska M."/>
            <person name="Darling A."/>
            <person name="Degnan S.M."/>
            <person name="Oakley T.H."/>
            <person name="Plachetzki D.C."/>
            <person name="Zhai Y."/>
            <person name="Adamski M."/>
            <person name="Calcino A."/>
            <person name="Cummins S.F."/>
            <person name="Goodstein D.M."/>
            <person name="Harris C."/>
            <person name="Jackson D.J."/>
            <person name="Leys S.P."/>
            <person name="Shu S."/>
            <person name="Woodcroft B.J."/>
            <person name="Vervoort M."/>
            <person name="Kosik K.S."/>
            <person name="Manning G."/>
            <person name="Degnan B.M."/>
            <person name="Rokhsar D.S."/>
        </authorList>
    </citation>
    <scope>NUCLEOTIDE SEQUENCE [LARGE SCALE GENOMIC DNA]</scope>
</reference>
<dbReference type="InterPro" id="IPR017926">
    <property type="entry name" value="GATASE"/>
</dbReference>
<dbReference type="Pfam" id="PF00958">
    <property type="entry name" value="GMP_synt_C"/>
    <property type="match status" value="1"/>
</dbReference>
<dbReference type="Pfam" id="PF00117">
    <property type="entry name" value="GATase"/>
    <property type="match status" value="1"/>
</dbReference>
<comment type="pathway">
    <text evidence="1">Purine metabolism; GMP biosynthesis; GMP from XMP (L-Gln route): step 1/1.</text>
</comment>
<comment type="subunit">
    <text evidence="2">Homodimer.</text>
</comment>
<evidence type="ECO:0000256" key="8">
    <source>
        <dbReference type="ARBA" id="ARBA00022840"/>
    </source>
</evidence>
<dbReference type="InterPro" id="IPR029062">
    <property type="entry name" value="Class_I_gatase-like"/>
</dbReference>
<dbReference type="GO" id="GO:0005524">
    <property type="term" value="F:ATP binding"/>
    <property type="evidence" value="ECO:0007669"/>
    <property type="project" value="UniProtKB-UniRule"/>
</dbReference>
<feature type="binding site" evidence="11">
    <location>
        <begin position="246"/>
        <end position="252"/>
    </location>
    <ligand>
        <name>ATP</name>
        <dbReference type="ChEBI" id="CHEBI:30616"/>
    </ligand>
</feature>
<keyword evidence="9" id="KW-0315">Glutamine amidotransferase</keyword>
<dbReference type="GO" id="GO:0005829">
    <property type="term" value="C:cytosol"/>
    <property type="evidence" value="ECO:0007669"/>
    <property type="project" value="TreeGrafter"/>
</dbReference>
<dbReference type="EnsemblMetazoa" id="XM_019993478.1">
    <property type="protein sequence ID" value="XP_019849037.1"/>
    <property type="gene ID" value="LOC100636905"/>
</dbReference>
<sequence length="703" mass="77352">MWAFLATPTLHMAATSESAKPDEEVQELVAILDAGAQYGKVIDRRVRELNVNTIIFPLETSAEELYHNNLKALIISGSGNSVNDSSPIHYDPNIFSLGVPILGICYGFHTIIKHYGGEVSKGMMREDGQFEVILETDNNSLFESMERNQQVLLTHGDSVKTVPDCLKAIGWSGELITAVHHITDPVYGVQFHPEVDLTINGRQILKNFLYQISGCHGSYHLSSREASCLEYIRDKVGEGHVLSLVSGGVDSTVSTALISKALGPNKVTAVHIDNGFLRKNEIEQVVASLARLGISAQVIRASLRFSSASTIMNYRDKDGSIFRQATPLLNTVINPEEKRHIIGDAFVTLASSMLKELDSKGKRPIFLAQGTLRPDLIESASSLVSANAHVIKTHHNDSPLVRELRKQGLVLEPLSDFHKDEVRQLGLSLDIPESIVNRHPFPGPGLAIRIICQEEAIIREDFSTINSILNTIATYAQCLEKPSSVLQFLSMIQDCTSSNDQAFLSELSASLTYFITLLPIYTVGVQGDSRSYSYAAVISSDDESKFSWKDRMKLAKLLPKILHTINRVVWGFGKAIYGPVCDVTPTHLTTGIIATLREADHQAHSVLASHGLMGSISQMPVVLIPIHFDRNYQEIAAFPSCQRSVVLRPFVTCDFMTGVPAMPGEHIPLQVLDEMVAAIKQVPGLSRVLYNLTPKPPGTTEWE</sequence>
<keyword evidence="5 11" id="KW-0547">Nucleotide-binding</keyword>
<evidence type="ECO:0000256" key="2">
    <source>
        <dbReference type="ARBA" id="ARBA00011738"/>
    </source>
</evidence>
<dbReference type="InterPro" id="IPR004739">
    <property type="entry name" value="GMP_synth_GATase"/>
</dbReference>
<dbReference type="AlphaFoldDB" id="A0AAN0IWV5"/>
<keyword evidence="7 11" id="KW-0658">Purine biosynthesis</keyword>
<evidence type="ECO:0000256" key="5">
    <source>
        <dbReference type="ARBA" id="ARBA00022741"/>
    </source>
</evidence>
<gene>
    <name evidence="13" type="primary">100636905</name>
</gene>
<evidence type="ECO:0000259" key="12">
    <source>
        <dbReference type="PROSITE" id="PS51553"/>
    </source>
</evidence>
<evidence type="ECO:0000256" key="10">
    <source>
        <dbReference type="ARBA" id="ARBA00031356"/>
    </source>
</evidence>
<dbReference type="CDD" id="cd01997">
    <property type="entry name" value="GMP_synthase_C"/>
    <property type="match status" value="1"/>
</dbReference>
<keyword evidence="14" id="KW-1185">Reference proteome</keyword>
<organism evidence="13 14">
    <name type="scientific">Amphimedon queenslandica</name>
    <name type="common">Sponge</name>
    <dbReference type="NCBI Taxonomy" id="400682"/>
    <lineage>
        <taxon>Eukaryota</taxon>
        <taxon>Metazoa</taxon>
        <taxon>Porifera</taxon>
        <taxon>Demospongiae</taxon>
        <taxon>Heteroscleromorpha</taxon>
        <taxon>Haplosclerida</taxon>
        <taxon>Niphatidae</taxon>
        <taxon>Amphimedon</taxon>
    </lineage>
</organism>
<dbReference type="CDD" id="cd01742">
    <property type="entry name" value="GATase1_GMP_Synthase"/>
    <property type="match status" value="1"/>
</dbReference>
<evidence type="ECO:0000256" key="4">
    <source>
        <dbReference type="ARBA" id="ARBA00022598"/>
    </source>
</evidence>
<keyword evidence="6 11" id="KW-0332">GMP biosynthesis</keyword>
<evidence type="ECO:0000256" key="6">
    <source>
        <dbReference type="ARBA" id="ARBA00022749"/>
    </source>
</evidence>
<dbReference type="FunFam" id="3.30.300.10:FF:000008">
    <property type="entry name" value="GMP synthase [glutamine-hydrolyzing]"/>
    <property type="match status" value="1"/>
</dbReference>
<dbReference type="SUPFAM" id="SSF52317">
    <property type="entry name" value="Class I glutamine amidotransferase-like"/>
    <property type="match status" value="1"/>
</dbReference>
<keyword evidence="8 11" id="KW-0067">ATP-binding</keyword>
<protein>
    <recommendedName>
        <fullName evidence="3">GMP synthase (glutamine-hydrolyzing)</fullName>
        <ecNumber evidence="3">6.3.5.2</ecNumber>
    </recommendedName>
    <alternativeName>
        <fullName evidence="10">Glutamine amidotransferase</fullName>
    </alternativeName>
</protein>
<dbReference type="PANTHER" id="PTHR11922">
    <property type="entry name" value="GMP SYNTHASE-RELATED"/>
    <property type="match status" value="1"/>
</dbReference>
<evidence type="ECO:0000313" key="14">
    <source>
        <dbReference type="Proteomes" id="UP000007879"/>
    </source>
</evidence>
<evidence type="ECO:0000256" key="9">
    <source>
        <dbReference type="ARBA" id="ARBA00022962"/>
    </source>
</evidence>
<dbReference type="Pfam" id="PF02540">
    <property type="entry name" value="NAD_synthase"/>
    <property type="match status" value="1"/>
</dbReference>
<feature type="domain" description="GMPS ATP-PPase" evidence="12">
    <location>
        <begin position="219"/>
        <end position="438"/>
    </location>
</feature>
<dbReference type="Gene3D" id="3.30.300.10">
    <property type="match status" value="2"/>
</dbReference>
<dbReference type="Gene3D" id="3.40.50.620">
    <property type="entry name" value="HUPs"/>
    <property type="match status" value="1"/>
</dbReference>
<name>A0AAN0IWV5_AMPQE</name>
<accession>A0AAN0IWV5</accession>
<dbReference type="InterPro" id="IPR001674">
    <property type="entry name" value="GMP_synth_C"/>
</dbReference>
<dbReference type="GO" id="GO:0003921">
    <property type="term" value="F:GMP synthase activity"/>
    <property type="evidence" value="ECO:0007669"/>
    <property type="project" value="InterPro"/>
</dbReference>
<dbReference type="PROSITE" id="PS51553">
    <property type="entry name" value="GMPS_ATP_PPASE"/>
    <property type="match status" value="1"/>
</dbReference>
<dbReference type="InterPro" id="IPR014729">
    <property type="entry name" value="Rossmann-like_a/b/a_fold"/>
</dbReference>
<dbReference type="InterPro" id="IPR022310">
    <property type="entry name" value="NAD/GMP_synthase"/>
</dbReference>
<dbReference type="SUPFAM" id="SSF54810">
    <property type="entry name" value="GMP synthetase C-terminal dimerisation domain"/>
    <property type="match status" value="2"/>
</dbReference>
<dbReference type="InterPro" id="IPR025777">
    <property type="entry name" value="GMPS_ATP_PPase_dom"/>
</dbReference>
<proteinExistence type="predicted"/>
<evidence type="ECO:0000313" key="13">
    <source>
        <dbReference type="EnsemblMetazoa" id="XP_019849037.1"/>
    </source>
</evidence>
<dbReference type="Proteomes" id="UP000007879">
    <property type="component" value="Unassembled WGS sequence"/>
</dbReference>
<dbReference type="PANTHER" id="PTHR11922:SF2">
    <property type="entry name" value="GMP SYNTHASE [GLUTAMINE-HYDROLYZING]"/>
    <property type="match status" value="1"/>
</dbReference>
<evidence type="ECO:0000256" key="11">
    <source>
        <dbReference type="PROSITE-ProRule" id="PRU00886"/>
    </source>
</evidence>
<evidence type="ECO:0000256" key="3">
    <source>
        <dbReference type="ARBA" id="ARBA00012746"/>
    </source>
</evidence>
<dbReference type="FunFam" id="3.40.50.620:FF:000044">
    <property type="entry name" value="GMP synthase [glutamine-hydrolyzing]"/>
    <property type="match status" value="1"/>
</dbReference>
<dbReference type="PROSITE" id="PS51273">
    <property type="entry name" value="GATASE_TYPE_1"/>
    <property type="match status" value="1"/>
</dbReference>
<reference evidence="13" key="2">
    <citation type="submission" date="2024-06" db="UniProtKB">
        <authorList>
            <consortium name="EnsemblMetazoa"/>
        </authorList>
    </citation>
    <scope>IDENTIFICATION</scope>
</reference>
<evidence type="ECO:0000256" key="1">
    <source>
        <dbReference type="ARBA" id="ARBA00005153"/>
    </source>
</evidence>
<dbReference type="SUPFAM" id="SSF52402">
    <property type="entry name" value="Adenine nucleotide alpha hydrolases-like"/>
    <property type="match status" value="1"/>
</dbReference>
<keyword evidence="4" id="KW-0436">Ligase</keyword>
<dbReference type="Gene3D" id="3.40.50.880">
    <property type="match status" value="1"/>
</dbReference>